<dbReference type="NCBIfam" id="NF011936">
    <property type="entry name" value="PRK15407.1"/>
    <property type="match status" value="1"/>
</dbReference>
<comment type="cofactor">
    <cofactor evidence="1">
        <name>pyridoxal 5'-phosphate</name>
        <dbReference type="ChEBI" id="CHEBI:597326"/>
    </cofactor>
</comment>
<dbReference type="EMBL" id="BAABIV010000018">
    <property type="protein sequence ID" value="GAA4997301.1"/>
    <property type="molecule type" value="Genomic_DNA"/>
</dbReference>
<evidence type="ECO:0000256" key="6">
    <source>
        <dbReference type="RuleBase" id="RU004508"/>
    </source>
</evidence>
<keyword evidence="2" id="KW-0032">Aminotransferase</keyword>
<sequence>MSDRLAHILDEVRQYHRETSDDKEFVVGVTEIWPSGAVLDDADRAAVVEAALTLRIAAGRSARTFESAFARRMRRRKAHLTNSGSSANLLALTALTSPQLGQRRLVPGDEVITVAAGFPTTVNPILQNGLVPVFVDIDLRTYNTTAERVEKAIGPRTRAIMIAHALGNPFEVAEVAQLAEEHDLLLIEDTCDAVGSTYKGQPVGTFGDLATVSFYPAHHLTMGEGGCVLTSNLALARIVESLRDWGRDCWCEPGESDTCRKRFGYQMGTLPAGYDHKYIFSHVGYNLKATDLQAALGLSQLDKLDDFCAARRRNWARLRSGLAEVPWLLLPEPAPGSDPSWFGFAITVDPEAPFKRAQLVDFLESRKIGTRRLFAGNLTRHPAYLGREFRVCGELTNSDIVTEHTFWIGVYPGLTEEMIDYVIASVTEFAGAHR</sequence>
<dbReference type="Pfam" id="PF01041">
    <property type="entry name" value="DegT_DnrJ_EryC1"/>
    <property type="match status" value="1"/>
</dbReference>
<evidence type="ECO:0000256" key="3">
    <source>
        <dbReference type="ARBA" id="ARBA00022679"/>
    </source>
</evidence>
<evidence type="ECO:0000313" key="8">
    <source>
        <dbReference type="Proteomes" id="UP001500610"/>
    </source>
</evidence>
<dbReference type="Gene3D" id="3.90.1150.10">
    <property type="entry name" value="Aspartate Aminotransferase, domain 1"/>
    <property type="match status" value="1"/>
</dbReference>
<keyword evidence="3" id="KW-0808">Transferase</keyword>
<keyword evidence="8" id="KW-1185">Reference proteome</keyword>
<dbReference type="InterPro" id="IPR015421">
    <property type="entry name" value="PyrdxlP-dep_Trfase_major"/>
</dbReference>
<proteinExistence type="inferred from homology"/>
<dbReference type="PIRSF" id="PIRSF000390">
    <property type="entry name" value="PLP_StrS"/>
    <property type="match status" value="1"/>
</dbReference>
<dbReference type="SUPFAM" id="SSF53383">
    <property type="entry name" value="PLP-dependent transferases"/>
    <property type="match status" value="1"/>
</dbReference>
<dbReference type="InterPro" id="IPR015422">
    <property type="entry name" value="PyrdxlP-dep_Trfase_small"/>
</dbReference>
<reference evidence="8" key="1">
    <citation type="journal article" date="2019" name="Int. J. Syst. Evol. Microbiol.">
        <title>The Global Catalogue of Microorganisms (GCM) 10K type strain sequencing project: providing services to taxonomists for standard genome sequencing and annotation.</title>
        <authorList>
            <consortium name="The Broad Institute Genomics Platform"/>
            <consortium name="The Broad Institute Genome Sequencing Center for Infectious Disease"/>
            <person name="Wu L."/>
            <person name="Ma J."/>
        </authorList>
    </citation>
    <scope>NUCLEOTIDE SEQUENCE [LARGE SCALE GENOMIC DNA]</scope>
    <source>
        <strain evidence="8">JCM 17657</strain>
    </source>
</reference>
<name>A0ABP9IHQ7_9ACTN</name>
<evidence type="ECO:0000313" key="7">
    <source>
        <dbReference type="EMBL" id="GAA4997301.1"/>
    </source>
</evidence>
<organism evidence="7 8">
    <name type="scientific">Streptomyces hyderabadensis</name>
    <dbReference type="NCBI Taxonomy" id="598549"/>
    <lineage>
        <taxon>Bacteria</taxon>
        <taxon>Bacillati</taxon>
        <taxon>Actinomycetota</taxon>
        <taxon>Actinomycetes</taxon>
        <taxon>Kitasatosporales</taxon>
        <taxon>Streptomycetaceae</taxon>
        <taxon>Streptomyces</taxon>
    </lineage>
</organism>
<dbReference type="InterPro" id="IPR015424">
    <property type="entry name" value="PyrdxlP-dep_Trfase"/>
</dbReference>
<dbReference type="PANTHER" id="PTHR30244:SF34">
    <property type="entry name" value="DTDP-4-AMINO-4,6-DIDEOXYGALACTOSE TRANSAMINASE"/>
    <property type="match status" value="1"/>
</dbReference>
<comment type="similarity">
    <text evidence="5">Belongs to the DegT/DnrJ/EryC1 family. L-glutamine:2-deoxy-scyllo-inosose/scyllo-inosose aminotransferase subfamily.</text>
</comment>
<accession>A0ABP9IHQ7</accession>
<dbReference type="Gene3D" id="3.40.640.10">
    <property type="entry name" value="Type I PLP-dependent aspartate aminotransferase-like (Major domain)"/>
    <property type="match status" value="1"/>
</dbReference>
<dbReference type="InterPro" id="IPR000653">
    <property type="entry name" value="DegT/StrS_aminotransferase"/>
</dbReference>
<protein>
    <submittedName>
        <fullName evidence="7">Lipopolysaccharide biosynthesis protein RfbH</fullName>
    </submittedName>
</protein>
<keyword evidence="4 6" id="KW-0663">Pyridoxal phosphate</keyword>
<evidence type="ECO:0000256" key="4">
    <source>
        <dbReference type="ARBA" id="ARBA00022898"/>
    </source>
</evidence>
<dbReference type="Proteomes" id="UP001500610">
    <property type="component" value="Unassembled WGS sequence"/>
</dbReference>
<evidence type="ECO:0000256" key="5">
    <source>
        <dbReference type="ARBA" id="ARBA00038398"/>
    </source>
</evidence>
<evidence type="ECO:0000256" key="2">
    <source>
        <dbReference type="ARBA" id="ARBA00022576"/>
    </source>
</evidence>
<gene>
    <name evidence="7" type="primary">rfbH</name>
    <name evidence="7" type="ORF">GCM10023257_45060</name>
</gene>
<comment type="caution">
    <text evidence="7">The sequence shown here is derived from an EMBL/GenBank/DDBJ whole genome shotgun (WGS) entry which is preliminary data.</text>
</comment>
<dbReference type="PANTHER" id="PTHR30244">
    <property type="entry name" value="TRANSAMINASE"/>
    <property type="match status" value="1"/>
</dbReference>
<dbReference type="CDD" id="cd00616">
    <property type="entry name" value="AHBA_syn"/>
    <property type="match status" value="1"/>
</dbReference>
<evidence type="ECO:0000256" key="1">
    <source>
        <dbReference type="ARBA" id="ARBA00001933"/>
    </source>
</evidence>
<dbReference type="RefSeq" id="WP_226029845.1">
    <property type="nucleotide sequence ID" value="NZ_BAABIV010000018.1"/>
</dbReference>